<dbReference type="AlphaFoldDB" id="A0A3Q7GJI2"/>
<name>A0A3Q7GJI2_SOLLC</name>
<dbReference type="PaxDb" id="4081-Solyc05g043300.1.1"/>
<dbReference type="EnsemblPlants" id="Solyc05g043300.1.1">
    <property type="protein sequence ID" value="Solyc05g043300.1.1.1"/>
    <property type="gene ID" value="Solyc05g043300.1"/>
</dbReference>
<dbReference type="InParanoid" id="A0A3Q7GJI2"/>
<evidence type="ECO:0000313" key="1">
    <source>
        <dbReference type="EnsemblPlants" id="Solyc05g043300.1.1.1"/>
    </source>
</evidence>
<keyword evidence="2" id="KW-1185">Reference proteome</keyword>
<protein>
    <submittedName>
        <fullName evidence="1">Uncharacterized protein</fullName>
    </submittedName>
</protein>
<reference evidence="1" key="2">
    <citation type="submission" date="2019-01" db="UniProtKB">
        <authorList>
            <consortium name="EnsemblPlants"/>
        </authorList>
    </citation>
    <scope>IDENTIFICATION</scope>
    <source>
        <strain evidence="1">cv. Heinz 1706</strain>
    </source>
</reference>
<sequence length="99" mass="11224">MTARTNKDESRRTGAENNGLKSWKRLFQIVPAWKDTSHVGFSKFAASHVFEALHCCWNCRAIYGLSPLAREGESWSRVGKEDWLGKKKIWAEGIGLEKG</sequence>
<accession>A0A3Q7GJI2</accession>
<evidence type="ECO:0000313" key="2">
    <source>
        <dbReference type="Proteomes" id="UP000004994"/>
    </source>
</evidence>
<dbReference type="Gramene" id="Solyc05g043300.1.1">
    <property type="protein sequence ID" value="Solyc05g043300.1.1.1"/>
    <property type="gene ID" value="Solyc05g043300.1"/>
</dbReference>
<organism evidence="1">
    <name type="scientific">Solanum lycopersicum</name>
    <name type="common">Tomato</name>
    <name type="synonym">Lycopersicon esculentum</name>
    <dbReference type="NCBI Taxonomy" id="4081"/>
    <lineage>
        <taxon>Eukaryota</taxon>
        <taxon>Viridiplantae</taxon>
        <taxon>Streptophyta</taxon>
        <taxon>Embryophyta</taxon>
        <taxon>Tracheophyta</taxon>
        <taxon>Spermatophyta</taxon>
        <taxon>Magnoliopsida</taxon>
        <taxon>eudicotyledons</taxon>
        <taxon>Gunneridae</taxon>
        <taxon>Pentapetalae</taxon>
        <taxon>asterids</taxon>
        <taxon>lamiids</taxon>
        <taxon>Solanales</taxon>
        <taxon>Solanaceae</taxon>
        <taxon>Solanoideae</taxon>
        <taxon>Solaneae</taxon>
        <taxon>Solanum</taxon>
        <taxon>Solanum subgen. Lycopersicon</taxon>
    </lineage>
</organism>
<reference evidence="1" key="1">
    <citation type="journal article" date="2012" name="Nature">
        <title>The tomato genome sequence provides insights into fleshy fruit evolution.</title>
        <authorList>
            <consortium name="Tomato Genome Consortium"/>
        </authorList>
    </citation>
    <scope>NUCLEOTIDE SEQUENCE [LARGE SCALE GENOMIC DNA]</scope>
    <source>
        <strain evidence="1">cv. Heinz 1706</strain>
    </source>
</reference>
<dbReference type="Proteomes" id="UP000004994">
    <property type="component" value="Chromosome 5"/>
</dbReference>
<proteinExistence type="predicted"/>